<dbReference type="EMBL" id="MU150297">
    <property type="protein sequence ID" value="KAF9460544.1"/>
    <property type="molecule type" value="Genomic_DNA"/>
</dbReference>
<dbReference type="GO" id="GO:0004519">
    <property type="term" value="F:endonuclease activity"/>
    <property type="evidence" value="ECO:0007669"/>
    <property type="project" value="TreeGrafter"/>
</dbReference>
<organism evidence="3 4">
    <name type="scientific">Collybia nuda</name>
    <dbReference type="NCBI Taxonomy" id="64659"/>
    <lineage>
        <taxon>Eukaryota</taxon>
        <taxon>Fungi</taxon>
        <taxon>Dikarya</taxon>
        <taxon>Basidiomycota</taxon>
        <taxon>Agaricomycotina</taxon>
        <taxon>Agaricomycetes</taxon>
        <taxon>Agaricomycetidae</taxon>
        <taxon>Agaricales</taxon>
        <taxon>Tricholomatineae</taxon>
        <taxon>Clitocybaceae</taxon>
        <taxon>Collybia</taxon>
    </lineage>
</organism>
<dbReference type="InterPro" id="IPR036063">
    <property type="entry name" value="Smr_dom_sf"/>
</dbReference>
<gene>
    <name evidence="3" type="ORF">BDZ94DRAFT_1299845</name>
</gene>
<feature type="compositionally biased region" description="Polar residues" evidence="1">
    <location>
        <begin position="64"/>
        <end position="76"/>
    </location>
</feature>
<dbReference type="AlphaFoldDB" id="A0A9P5Y1G0"/>
<sequence length="610" mass="67253">MNSHSTLFESFQREFCPPLDSSLLAALLADLEFDGQGNAINPSARQIDEFRVTLRELSAQADESQLSEFSDLQLTSPDDETSSTPDFYHGNTTTTSSFSSGKSESSQQSFSSPLGFLQAALPHVSTTKLQSALDNYEGEDADVDMWDVVAGILTEESIREMEERGLDGLDSNDIFGAEEISWDTVQPKKKIREIKGMRRKNNRGKTIPLVDVRQQQHVRPNTPRPTPAPDPWTQVSSLSSHLATILPPHPANLFQSYFHCPTYTSPYQALCACLAAICKDHSEDIPEEYAETLFILLDILLPEYDSLDCEERSRLISDIELSLQATHGHGDDALDLVKLLRDLDSDSASGYLEMGIYHLPPPSSATQPQRTVTLPSGPPPVQPPPQIRPKAKPPPTTNKPSPFQWQSVPERKSSYRGPHPLAPHIPAYARDVNGKKVRGQGNTYGQGGKGDVGELGEYRRKMGESMRKRNELLREATRMWQKGNSKTRGGEVAFYFAERARAFQELAKNEALNAARTMVESKRVLSNNPDSVDLHGTTASEAIVIMKEILQSQGSSQTQGKPLKIITGRGSHSVNQVSVLKPAVKKALVEDGWIVGAWDGGLVVRGRRSG</sequence>
<dbReference type="Pfam" id="PF01713">
    <property type="entry name" value="Smr"/>
    <property type="match status" value="1"/>
</dbReference>
<name>A0A9P5Y1G0_9AGAR</name>
<dbReference type="Gene3D" id="3.30.1370.110">
    <property type="match status" value="1"/>
</dbReference>
<dbReference type="PANTHER" id="PTHR46535:SF1">
    <property type="entry name" value="NEDD4-BINDING PROTEIN 2"/>
    <property type="match status" value="1"/>
</dbReference>
<dbReference type="InterPro" id="IPR052772">
    <property type="entry name" value="Endo/PolyKinase_Domain-Protein"/>
</dbReference>
<feature type="compositionally biased region" description="Polar residues" evidence="1">
    <location>
        <begin position="364"/>
        <end position="374"/>
    </location>
</feature>
<dbReference type="GO" id="GO:0005634">
    <property type="term" value="C:nucleus"/>
    <property type="evidence" value="ECO:0007669"/>
    <property type="project" value="TreeGrafter"/>
</dbReference>
<evidence type="ECO:0000313" key="4">
    <source>
        <dbReference type="Proteomes" id="UP000807353"/>
    </source>
</evidence>
<dbReference type="SMART" id="SM01162">
    <property type="entry name" value="DUF1771"/>
    <property type="match status" value="1"/>
</dbReference>
<protein>
    <recommendedName>
        <fullName evidence="2">Smr domain-containing protein</fullName>
    </recommendedName>
</protein>
<evidence type="ECO:0000313" key="3">
    <source>
        <dbReference type="EMBL" id="KAF9460544.1"/>
    </source>
</evidence>
<evidence type="ECO:0000256" key="1">
    <source>
        <dbReference type="SAM" id="MobiDB-lite"/>
    </source>
</evidence>
<reference evidence="3" key="1">
    <citation type="submission" date="2020-11" db="EMBL/GenBank/DDBJ databases">
        <authorList>
            <consortium name="DOE Joint Genome Institute"/>
            <person name="Ahrendt S."/>
            <person name="Riley R."/>
            <person name="Andreopoulos W."/>
            <person name="Labutti K."/>
            <person name="Pangilinan J."/>
            <person name="Ruiz-Duenas F.J."/>
            <person name="Barrasa J.M."/>
            <person name="Sanchez-Garcia M."/>
            <person name="Camarero S."/>
            <person name="Miyauchi S."/>
            <person name="Serrano A."/>
            <person name="Linde D."/>
            <person name="Babiker R."/>
            <person name="Drula E."/>
            <person name="Ayuso-Fernandez I."/>
            <person name="Pacheco R."/>
            <person name="Padilla G."/>
            <person name="Ferreira P."/>
            <person name="Barriuso J."/>
            <person name="Kellner H."/>
            <person name="Castanera R."/>
            <person name="Alfaro M."/>
            <person name="Ramirez L."/>
            <person name="Pisabarro A.G."/>
            <person name="Kuo A."/>
            <person name="Tritt A."/>
            <person name="Lipzen A."/>
            <person name="He G."/>
            <person name="Yan M."/>
            <person name="Ng V."/>
            <person name="Cullen D."/>
            <person name="Martin F."/>
            <person name="Rosso M.-N."/>
            <person name="Henrissat B."/>
            <person name="Hibbett D."/>
            <person name="Martinez A.T."/>
            <person name="Grigoriev I.V."/>
        </authorList>
    </citation>
    <scope>NUCLEOTIDE SEQUENCE</scope>
    <source>
        <strain evidence="3">CBS 247.69</strain>
    </source>
</reference>
<dbReference type="InterPro" id="IPR002625">
    <property type="entry name" value="Smr_dom"/>
</dbReference>
<feature type="compositionally biased region" description="Low complexity" evidence="1">
    <location>
        <begin position="92"/>
        <end position="106"/>
    </location>
</feature>
<feature type="compositionally biased region" description="Pro residues" evidence="1">
    <location>
        <begin position="376"/>
        <end position="397"/>
    </location>
</feature>
<feature type="region of interest" description="Disordered" evidence="1">
    <location>
        <begin position="64"/>
        <end position="106"/>
    </location>
</feature>
<dbReference type="SMART" id="SM00463">
    <property type="entry name" value="SMR"/>
    <property type="match status" value="1"/>
</dbReference>
<dbReference type="PROSITE" id="PS50828">
    <property type="entry name" value="SMR"/>
    <property type="match status" value="1"/>
</dbReference>
<dbReference type="PANTHER" id="PTHR46535">
    <property type="entry name" value="NEDD4-BINDING PROTEIN 2"/>
    <property type="match status" value="1"/>
</dbReference>
<dbReference type="OrthoDB" id="4080456at2759"/>
<dbReference type="SUPFAM" id="SSF160443">
    <property type="entry name" value="SMR domain-like"/>
    <property type="match status" value="1"/>
</dbReference>
<keyword evidence="4" id="KW-1185">Reference proteome</keyword>
<proteinExistence type="predicted"/>
<dbReference type="InterPro" id="IPR013899">
    <property type="entry name" value="DUF1771"/>
</dbReference>
<feature type="region of interest" description="Disordered" evidence="1">
    <location>
        <begin position="359"/>
        <end position="422"/>
    </location>
</feature>
<accession>A0A9P5Y1G0</accession>
<evidence type="ECO:0000259" key="2">
    <source>
        <dbReference type="PROSITE" id="PS50828"/>
    </source>
</evidence>
<comment type="caution">
    <text evidence="3">The sequence shown here is derived from an EMBL/GenBank/DDBJ whole genome shotgun (WGS) entry which is preliminary data.</text>
</comment>
<dbReference type="Proteomes" id="UP000807353">
    <property type="component" value="Unassembled WGS sequence"/>
</dbReference>
<feature type="domain" description="Smr" evidence="2">
    <location>
        <begin position="532"/>
        <end position="593"/>
    </location>
</feature>
<dbReference type="Pfam" id="PF08590">
    <property type="entry name" value="DUF1771"/>
    <property type="match status" value="1"/>
</dbReference>